<protein>
    <submittedName>
        <fullName evidence="1">Uncharacterized protein</fullName>
    </submittedName>
</protein>
<reference evidence="1 2" key="1">
    <citation type="journal article" date="2020" name="IScience">
        <title>Genome Sequencing of the Endangered Kingdonia uniflora (Circaeasteraceae, Ranunculales) Reveals Potential Mechanisms of Evolutionary Specialization.</title>
        <authorList>
            <person name="Sun Y."/>
            <person name="Deng T."/>
            <person name="Zhang A."/>
            <person name="Moore M.J."/>
            <person name="Landis J.B."/>
            <person name="Lin N."/>
            <person name="Zhang H."/>
            <person name="Zhang X."/>
            <person name="Huang J."/>
            <person name="Zhang X."/>
            <person name="Sun H."/>
            <person name="Wang H."/>
        </authorList>
    </citation>
    <scope>NUCLEOTIDE SEQUENCE [LARGE SCALE GENOMIC DNA]</scope>
    <source>
        <strain evidence="1">TB1705</strain>
        <tissue evidence="1">Leaf</tissue>
    </source>
</reference>
<dbReference type="AlphaFoldDB" id="A0A7J7LRA4"/>
<accession>A0A7J7LRA4</accession>
<dbReference type="EMBL" id="JACGCM010002085">
    <property type="protein sequence ID" value="KAF6145147.1"/>
    <property type="molecule type" value="Genomic_DNA"/>
</dbReference>
<comment type="caution">
    <text evidence="1">The sequence shown here is derived from an EMBL/GenBank/DDBJ whole genome shotgun (WGS) entry which is preliminary data.</text>
</comment>
<evidence type="ECO:0000313" key="1">
    <source>
        <dbReference type="EMBL" id="KAF6145147.1"/>
    </source>
</evidence>
<feature type="non-terminal residue" evidence="1">
    <location>
        <position position="78"/>
    </location>
</feature>
<organism evidence="1 2">
    <name type="scientific">Kingdonia uniflora</name>
    <dbReference type="NCBI Taxonomy" id="39325"/>
    <lineage>
        <taxon>Eukaryota</taxon>
        <taxon>Viridiplantae</taxon>
        <taxon>Streptophyta</taxon>
        <taxon>Embryophyta</taxon>
        <taxon>Tracheophyta</taxon>
        <taxon>Spermatophyta</taxon>
        <taxon>Magnoliopsida</taxon>
        <taxon>Ranunculales</taxon>
        <taxon>Circaeasteraceae</taxon>
        <taxon>Kingdonia</taxon>
    </lineage>
</organism>
<gene>
    <name evidence="1" type="ORF">GIB67_020338</name>
</gene>
<keyword evidence="2" id="KW-1185">Reference proteome</keyword>
<name>A0A7J7LRA4_9MAGN</name>
<evidence type="ECO:0000313" key="2">
    <source>
        <dbReference type="Proteomes" id="UP000541444"/>
    </source>
</evidence>
<proteinExistence type="predicted"/>
<sequence length="78" mass="9020">VSGTFDWPEEIWENIIAVNSKVRKYKTAPLQHRDLWEKLFKGISATRDFAWSSGMAVLSSTQQSEYVPLRNDMNIDDT</sequence>
<dbReference type="Proteomes" id="UP000541444">
    <property type="component" value="Unassembled WGS sequence"/>
</dbReference>